<dbReference type="AlphaFoldDB" id="A0A345BUJ1"/>
<name>A0A345BUJ1_9BACI</name>
<dbReference type="KEGG" id="rue:DT065_00395"/>
<organism evidence="1 2">
    <name type="scientific">Salicibibacter kimchii</name>
    <dbReference type="NCBI Taxonomy" id="2099786"/>
    <lineage>
        <taxon>Bacteria</taxon>
        <taxon>Bacillati</taxon>
        <taxon>Bacillota</taxon>
        <taxon>Bacilli</taxon>
        <taxon>Bacillales</taxon>
        <taxon>Bacillaceae</taxon>
        <taxon>Salicibibacter</taxon>
    </lineage>
</organism>
<dbReference type="EMBL" id="CP031092">
    <property type="protein sequence ID" value="AXF54622.1"/>
    <property type="molecule type" value="Genomic_DNA"/>
</dbReference>
<accession>A0A345BUJ1</accession>
<gene>
    <name evidence="1" type="ORF">DT065_00395</name>
</gene>
<proteinExistence type="predicted"/>
<evidence type="ECO:0000313" key="2">
    <source>
        <dbReference type="Proteomes" id="UP000252100"/>
    </source>
</evidence>
<dbReference type="Proteomes" id="UP000252100">
    <property type="component" value="Chromosome"/>
</dbReference>
<keyword evidence="2" id="KW-1185">Reference proteome</keyword>
<protein>
    <recommendedName>
        <fullName evidence="3">Phage head-tail adapter protein</fullName>
    </recommendedName>
</protein>
<sequence length="91" mass="10569">MKQGEGGYYDPEKGEYVEGEPIRETVPCHLSPVSVDRVNQMFGSIEQNITVARLQRQYDKAYDRVEIGEKPYSVQRHINHRRRSVLYLEGA</sequence>
<evidence type="ECO:0008006" key="3">
    <source>
        <dbReference type="Google" id="ProtNLM"/>
    </source>
</evidence>
<reference evidence="1 2" key="1">
    <citation type="journal article" date="2018" name="J. Microbiol.">
        <title>Salicibibacter kimchii gen. nov., sp. nov., a moderately halophilic and alkalitolerant bacterium in the family Bacillaceae, isolated from kimchi.</title>
        <authorList>
            <person name="Jang J.Y."/>
            <person name="Oh Y.J."/>
            <person name="Lim S.K."/>
            <person name="Park H.K."/>
            <person name="Lee C."/>
            <person name="Kim J.Y."/>
            <person name="Lee M.A."/>
            <person name="Choi H.J."/>
        </authorList>
    </citation>
    <scope>NUCLEOTIDE SEQUENCE [LARGE SCALE GENOMIC DNA]</scope>
    <source>
        <strain evidence="1 2">NKC1-1</strain>
    </source>
</reference>
<evidence type="ECO:0000313" key="1">
    <source>
        <dbReference type="EMBL" id="AXF54622.1"/>
    </source>
</evidence>